<dbReference type="InterPro" id="IPR016635">
    <property type="entry name" value="AP_complex_ssu"/>
</dbReference>
<keyword evidence="3" id="KW-0813">Transport</keyword>
<evidence type="ECO:0000256" key="4">
    <source>
        <dbReference type="ARBA" id="ARBA00022927"/>
    </source>
</evidence>
<dbReference type="SUPFAM" id="SSF64356">
    <property type="entry name" value="SNARE-like"/>
    <property type="match status" value="1"/>
</dbReference>
<evidence type="ECO:0000256" key="3">
    <source>
        <dbReference type="ARBA" id="ARBA00022448"/>
    </source>
</evidence>
<evidence type="ECO:0000256" key="1">
    <source>
        <dbReference type="ARBA" id="ARBA00004308"/>
    </source>
</evidence>
<dbReference type="Gene3D" id="3.30.450.60">
    <property type="match status" value="1"/>
</dbReference>
<comment type="caution">
    <text evidence="7">The sequence shown here is derived from an EMBL/GenBank/DDBJ whole genome shotgun (WGS) entry which is preliminary data.</text>
</comment>
<comment type="subcellular location">
    <subcellularLocation>
        <location evidence="1">Endomembrane system</location>
    </subcellularLocation>
</comment>
<dbReference type="GO" id="GO:0030117">
    <property type="term" value="C:membrane coat"/>
    <property type="evidence" value="ECO:0007669"/>
    <property type="project" value="InterPro"/>
</dbReference>
<dbReference type="STRING" id="542762.A0A4S4EKQ5"/>
<keyword evidence="8" id="KW-1185">Reference proteome</keyword>
<organism evidence="7 8">
    <name type="scientific">Camellia sinensis var. sinensis</name>
    <name type="common">China tea</name>
    <dbReference type="NCBI Taxonomy" id="542762"/>
    <lineage>
        <taxon>Eukaryota</taxon>
        <taxon>Viridiplantae</taxon>
        <taxon>Streptophyta</taxon>
        <taxon>Embryophyta</taxon>
        <taxon>Tracheophyta</taxon>
        <taxon>Spermatophyta</taxon>
        <taxon>Magnoliopsida</taxon>
        <taxon>eudicotyledons</taxon>
        <taxon>Gunneridae</taxon>
        <taxon>Pentapetalae</taxon>
        <taxon>asterids</taxon>
        <taxon>Ericales</taxon>
        <taxon>Theaceae</taxon>
        <taxon>Camellia</taxon>
    </lineage>
</organism>
<dbReference type="AlphaFoldDB" id="A0A4S4EKQ5"/>
<dbReference type="Proteomes" id="UP000306102">
    <property type="component" value="Unassembled WGS sequence"/>
</dbReference>
<accession>A0A4S4EKQ5</accession>
<evidence type="ECO:0000313" key="7">
    <source>
        <dbReference type="EMBL" id="THG17173.1"/>
    </source>
</evidence>
<evidence type="ECO:0000256" key="5">
    <source>
        <dbReference type="ARBA" id="ARBA00023136"/>
    </source>
</evidence>
<dbReference type="EMBL" id="SDRB02003668">
    <property type="protein sequence ID" value="THG17173.1"/>
    <property type="molecule type" value="Genomic_DNA"/>
</dbReference>
<feature type="domain" description="AP complex mu/sigma subunit" evidence="6">
    <location>
        <begin position="120"/>
        <end position="212"/>
    </location>
</feature>
<dbReference type="PANTHER" id="PTHR11753">
    <property type="entry name" value="ADAPTOR COMPLEXES SMALL SUBUNIT FAMILY"/>
    <property type="match status" value="1"/>
</dbReference>
<dbReference type="GO" id="GO:0012505">
    <property type="term" value="C:endomembrane system"/>
    <property type="evidence" value="ECO:0007669"/>
    <property type="project" value="UniProtKB-SubCell"/>
</dbReference>
<dbReference type="InterPro" id="IPR000804">
    <property type="entry name" value="Clathrin_sm-chain_CS"/>
</dbReference>
<evidence type="ECO:0000259" key="6">
    <source>
        <dbReference type="Pfam" id="PF01217"/>
    </source>
</evidence>
<protein>
    <recommendedName>
        <fullName evidence="6">AP complex mu/sigma subunit domain-containing protein</fullName>
    </recommendedName>
</protein>
<proteinExistence type="inferred from homology"/>
<gene>
    <name evidence="7" type="ORF">TEA_005883</name>
</gene>
<keyword evidence="4" id="KW-0653">Protein transport</keyword>
<sequence>MSTNLVSDFSAFDLEPIDLHPVHFDDPVHFNSELSLSPSASHLQSSLSRLLSLSLAIAIASVSLSLADRDRAIAGLLSLANRDQWSPSLSLLLLSPSIEEKKRKVEEKCRSLFAAVGRTMEKIAIAIAVTVVLCSRAENVSNFIQADPIFGPDAQLVYKTYDTLYFVFIFDSAENELAMLDLMQVFVETLDKCFSNVCELDIVFNFNKVGLALFSLSKFM</sequence>
<comment type="similarity">
    <text evidence="2">Belongs to the adaptor complexes small subunit family.</text>
</comment>
<reference evidence="7 8" key="1">
    <citation type="journal article" date="2018" name="Proc. Natl. Acad. Sci. U.S.A.">
        <title>Draft genome sequence of Camellia sinensis var. sinensis provides insights into the evolution of the tea genome and tea quality.</title>
        <authorList>
            <person name="Wei C."/>
            <person name="Yang H."/>
            <person name="Wang S."/>
            <person name="Zhao J."/>
            <person name="Liu C."/>
            <person name="Gao L."/>
            <person name="Xia E."/>
            <person name="Lu Y."/>
            <person name="Tai Y."/>
            <person name="She G."/>
            <person name="Sun J."/>
            <person name="Cao H."/>
            <person name="Tong W."/>
            <person name="Gao Q."/>
            <person name="Li Y."/>
            <person name="Deng W."/>
            <person name="Jiang X."/>
            <person name="Wang W."/>
            <person name="Chen Q."/>
            <person name="Zhang S."/>
            <person name="Li H."/>
            <person name="Wu J."/>
            <person name="Wang P."/>
            <person name="Li P."/>
            <person name="Shi C."/>
            <person name="Zheng F."/>
            <person name="Jian J."/>
            <person name="Huang B."/>
            <person name="Shan D."/>
            <person name="Shi M."/>
            <person name="Fang C."/>
            <person name="Yue Y."/>
            <person name="Li F."/>
            <person name="Li D."/>
            <person name="Wei S."/>
            <person name="Han B."/>
            <person name="Jiang C."/>
            <person name="Yin Y."/>
            <person name="Xia T."/>
            <person name="Zhang Z."/>
            <person name="Bennetzen J.L."/>
            <person name="Zhao S."/>
            <person name="Wan X."/>
        </authorList>
    </citation>
    <scope>NUCLEOTIDE SEQUENCE [LARGE SCALE GENOMIC DNA]</scope>
    <source>
        <strain evidence="8">cv. Shuchazao</strain>
        <tissue evidence="7">Leaf</tissue>
    </source>
</reference>
<dbReference type="GO" id="GO:0006886">
    <property type="term" value="P:intracellular protein transport"/>
    <property type="evidence" value="ECO:0007669"/>
    <property type="project" value="InterPro"/>
</dbReference>
<dbReference type="PROSITE" id="PS00989">
    <property type="entry name" value="CLAT_ADAPTOR_S"/>
    <property type="match status" value="1"/>
</dbReference>
<dbReference type="InterPro" id="IPR011012">
    <property type="entry name" value="Longin-like_dom_sf"/>
</dbReference>
<dbReference type="GO" id="GO:0016192">
    <property type="term" value="P:vesicle-mediated transport"/>
    <property type="evidence" value="ECO:0007669"/>
    <property type="project" value="InterPro"/>
</dbReference>
<evidence type="ECO:0000313" key="8">
    <source>
        <dbReference type="Proteomes" id="UP000306102"/>
    </source>
</evidence>
<keyword evidence="5" id="KW-0472">Membrane</keyword>
<evidence type="ECO:0000256" key="2">
    <source>
        <dbReference type="ARBA" id="ARBA00006972"/>
    </source>
</evidence>
<dbReference type="InterPro" id="IPR022775">
    <property type="entry name" value="AP_mu_sigma_su"/>
</dbReference>
<name>A0A4S4EKQ5_CAMSN</name>
<dbReference type="Pfam" id="PF01217">
    <property type="entry name" value="Clat_adaptor_s"/>
    <property type="match status" value="1"/>
</dbReference>